<feature type="non-terminal residue" evidence="1">
    <location>
        <position position="40"/>
    </location>
</feature>
<accession>A0A383CSG5</accession>
<reference evidence="1" key="1">
    <citation type="submission" date="2018-05" db="EMBL/GenBank/DDBJ databases">
        <authorList>
            <person name="Lanie J.A."/>
            <person name="Ng W.-L."/>
            <person name="Kazmierczak K.M."/>
            <person name="Andrzejewski T.M."/>
            <person name="Davidsen T.M."/>
            <person name="Wayne K.J."/>
            <person name="Tettelin H."/>
            <person name="Glass J.I."/>
            <person name="Rusch D."/>
            <person name="Podicherti R."/>
            <person name="Tsui H.-C.T."/>
            <person name="Winkler M.E."/>
        </authorList>
    </citation>
    <scope>NUCLEOTIDE SEQUENCE</scope>
</reference>
<proteinExistence type="predicted"/>
<protein>
    <submittedName>
        <fullName evidence="1">Uncharacterized protein</fullName>
    </submittedName>
</protein>
<name>A0A383CSG5_9ZZZZ</name>
<dbReference type="AlphaFoldDB" id="A0A383CSG5"/>
<gene>
    <name evidence="1" type="ORF">METZ01_LOCUS487834</name>
</gene>
<evidence type="ECO:0000313" key="1">
    <source>
        <dbReference type="EMBL" id="SVE34980.1"/>
    </source>
</evidence>
<sequence>MKREHQGGNDLFFEALQLKNATKLGMIEKTQLHLPGTLTI</sequence>
<organism evidence="1">
    <name type="scientific">marine metagenome</name>
    <dbReference type="NCBI Taxonomy" id="408172"/>
    <lineage>
        <taxon>unclassified sequences</taxon>
        <taxon>metagenomes</taxon>
        <taxon>ecological metagenomes</taxon>
    </lineage>
</organism>
<dbReference type="EMBL" id="UINC01211188">
    <property type="protein sequence ID" value="SVE34980.1"/>
    <property type="molecule type" value="Genomic_DNA"/>
</dbReference>